<evidence type="ECO:0000313" key="2">
    <source>
        <dbReference type="Proteomes" id="UP000646579"/>
    </source>
</evidence>
<accession>A0A918SAU9</accession>
<gene>
    <name evidence="1" type="ORF">GCM10007989_31780</name>
</gene>
<protein>
    <submittedName>
        <fullName evidence="1">Uncharacterized protein</fullName>
    </submittedName>
</protein>
<reference evidence="1" key="1">
    <citation type="journal article" date="2014" name="Int. J. Syst. Evol. Microbiol.">
        <title>Complete genome sequence of Corynebacterium casei LMG S-19264T (=DSM 44701T), isolated from a smear-ripened cheese.</title>
        <authorList>
            <consortium name="US DOE Joint Genome Institute (JGI-PGF)"/>
            <person name="Walter F."/>
            <person name="Albersmeier A."/>
            <person name="Kalinowski J."/>
            <person name="Ruckert C."/>
        </authorList>
    </citation>
    <scope>NUCLEOTIDE SEQUENCE</scope>
    <source>
        <strain evidence="1">KCTC 32437</strain>
    </source>
</reference>
<dbReference type="GO" id="GO:0003677">
    <property type="term" value="F:DNA binding"/>
    <property type="evidence" value="ECO:0007669"/>
    <property type="project" value="InterPro"/>
</dbReference>
<dbReference type="InterPro" id="IPR011010">
    <property type="entry name" value="DNA_brk_join_enz"/>
</dbReference>
<dbReference type="AlphaFoldDB" id="A0A918SAU9"/>
<sequence>MQEKISYNNGVSPSSEQQYRERMQQLVRRWQRRRSPDQAQEDVVSFVNWLINCRSGLSAASWRNYKASVVWAMEEIPSNFFKAAACSDVQTALEMLRSTGQRGLSLHADRTSGLKARRVKDKDLIRLEAFFAKSRSRYATFVPMMVRVSNLAGLRPCEWPSARLSVGLGGNAAVLIVENAKHTNGRGHGEFRTIIWEELPDDVVEDLRQWLAYVAESVSGATSVASVWKETMKGLARELYRANKKLWPRRKKHIAPYSARQEYSARLKSVRDPEVAAALMGHAVDDTAYRHYAGNRRSRGHPDKFHVPDANPTEVAKVRKTGWQDKFEDFRGAKAATPKL</sequence>
<comment type="caution">
    <text evidence="1">The sequence shown here is derived from an EMBL/GenBank/DDBJ whole genome shotgun (WGS) entry which is preliminary data.</text>
</comment>
<evidence type="ECO:0000313" key="1">
    <source>
        <dbReference type="EMBL" id="GHA33243.1"/>
    </source>
</evidence>
<name>A0A918SAU9_9HYPH</name>
<proteinExistence type="predicted"/>
<dbReference type="EMBL" id="BMZE01000003">
    <property type="protein sequence ID" value="GHA33243.1"/>
    <property type="molecule type" value="Genomic_DNA"/>
</dbReference>
<organism evidence="1 2">
    <name type="scientific">Devosia pacifica</name>
    <dbReference type="NCBI Taxonomy" id="1335967"/>
    <lineage>
        <taxon>Bacteria</taxon>
        <taxon>Pseudomonadati</taxon>
        <taxon>Pseudomonadota</taxon>
        <taxon>Alphaproteobacteria</taxon>
        <taxon>Hyphomicrobiales</taxon>
        <taxon>Devosiaceae</taxon>
        <taxon>Devosia</taxon>
    </lineage>
</organism>
<dbReference type="Proteomes" id="UP000646579">
    <property type="component" value="Unassembled WGS sequence"/>
</dbReference>
<dbReference type="RefSeq" id="WP_189426688.1">
    <property type="nucleotide sequence ID" value="NZ_BMZE01000003.1"/>
</dbReference>
<reference evidence="1" key="2">
    <citation type="submission" date="2020-09" db="EMBL/GenBank/DDBJ databases">
        <authorList>
            <person name="Sun Q."/>
            <person name="Kim S."/>
        </authorList>
    </citation>
    <scope>NUCLEOTIDE SEQUENCE</scope>
    <source>
        <strain evidence="1">KCTC 32437</strain>
    </source>
</reference>
<keyword evidence="2" id="KW-1185">Reference proteome</keyword>
<dbReference type="SUPFAM" id="SSF56349">
    <property type="entry name" value="DNA breaking-rejoining enzymes"/>
    <property type="match status" value="1"/>
</dbReference>